<name>A0AB34IQ25_PRYPA</name>
<comment type="caution">
    <text evidence="5">The sequence shown here is derived from an EMBL/GenBank/DDBJ whole genome shotgun (WGS) entry which is preliminary data.</text>
</comment>
<accession>A0AB34IQ25</accession>
<dbReference type="EMBL" id="JBGBPQ010000021">
    <property type="protein sequence ID" value="KAL1503666.1"/>
    <property type="molecule type" value="Genomic_DNA"/>
</dbReference>
<dbReference type="InterPro" id="IPR029047">
    <property type="entry name" value="HSP70_peptide-bd_sf"/>
</dbReference>
<dbReference type="InterPro" id="IPR033336">
    <property type="entry name" value="SAXO1/2"/>
</dbReference>
<evidence type="ECO:0000256" key="4">
    <source>
        <dbReference type="SAM" id="MobiDB-lite"/>
    </source>
</evidence>
<feature type="region of interest" description="Disordered" evidence="4">
    <location>
        <begin position="103"/>
        <end position="531"/>
    </location>
</feature>
<organism evidence="5 6">
    <name type="scientific">Prymnesium parvum</name>
    <name type="common">Toxic golden alga</name>
    <dbReference type="NCBI Taxonomy" id="97485"/>
    <lineage>
        <taxon>Eukaryota</taxon>
        <taxon>Haptista</taxon>
        <taxon>Haptophyta</taxon>
        <taxon>Prymnesiophyceae</taxon>
        <taxon>Prymnesiales</taxon>
        <taxon>Prymnesiaceae</taxon>
        <taxon>Prymnesium</taxon>
    </lineage>
</organism>
<dbReference type="Proteomes" id="UP001515480">
    <property type="component" value="Unassembled WGS sequence"/>
</dbReference>
<evidence type="ECO:0000256" key="1">
    <source>
        <dbReference type="ARBA" id="ARBA00008738"/>
    </source>
</evidence>
<dbReference type="GO" id="GO:0005524">
    <property type="term" value="F:ATP binding"/>
    <property type="evidence" value="ECO:0007669"/>
    <property type="project" value="UniProtKB-KW"/>
</dbReference>
<sequence length="712" mass="80029">MVQHGLSVDEMRGPVGIEMARAISLFKRLDLDKKLTLPTDSIHNELLKSKMSSKAEAGVRDLLSEASRNGRVDYKSLFDTFVKHGWQPEIQLFHGSVDPFEGKTSHRTDYVPHSLPPRAPPSNWQPAPHNHRLDSTTTSGDAYREWPLAPPQRRPVQEPAPSAPFEGSSSYKDDYRPHQLPPRAPPSNWQPAPHNHRLDSTTTSGDAYREWPLAPPQRRPVQEPAPSAPFEGSSSYKDDYRPHQLPPRAPPSNWQPAPHNHRLDSTTTSGDAYREWPLAPPQRRPVQEPAPSAPFEGSSSYKDDYRPHQLPPRAPPSNWQPAPHNHRLDSTTTSGDAYREWPLAPPQRRPVQEPAPSAPFEGSSSYKDDYRPHQLPPRAPPSNWQPAPHNHRLDSTTTSGDAYREWPLAPPQRRPVQEPAPSAPFEGSSSYKDDYRPHQLPPRAPPSNWQPAPHNHRLDSTTTSGDAYREWPLAPPQRRPVQEPAPSAPFEGSSSYKDDYRPHQLPPRAPPSNWQPAPHNHRLDSTTTHKDSYRPHEQLQLPPGHVPSIGVLFRSNRDNGVDYYELIPASSVLPARGTQIFTTVIDEQVAMVIRVVATVGRERLAIGTFELASRTGFYPLRPKVEVCLRLDEQMVLSVSAVDLSDGNRSQMIVHNVRLLNTEDQPSDGAFNAPEVTNAQCLPPSKDHLTPKEQPAISTREQRLAERQRNRGM</sequence>
<protein>
    <submittedName>
        <fullName evidence="5">Uncharacterized protein</fullName>
    </submittedName>
</protein>
<dbReference type="Pfam" id="PF00012">
    <property type="entry name" value="HSP70"/>
    <property type="match status" value="1"/>
</dbReference>
<dbReference type="GO" id="GO:0005856">
    <property type="term" value="C:cytoskeleton"/>
    <property type="evidence" value="ECO:0007669"/>
    <property type="project" value="TreeGrafter"/>
</dbReference>
<dbReference type="AlphaFoldDB" id="A0AB34IQ25"/>
<proteinExistence type="inferred from homology"/>
<dbReference type="GO" id="GO:0140662">
    <property type="term" value="F:ATP-dependent protein folding chaperone"/>
    <property type="evidence" value="ECO:0007669"/>
    <property type="project" value="InterPro"/>
</dbReference>
<dbReference type="PANTHER" id="PTHR31516">
    <property type="entry name" value="STABILIZER OF AXONEMAL MICROTUBULES 2"/>
    <property type="match status" value="1"/>
</dbReference>
<dbReference type="Gene3D" id="2.60.34.10">
    <property type="entry name" value="Substrate Binding Domain Of DNAk, Chain A, domain 1"/>
    <property type="match status" value="1"/>
</dbReference>
<evidence type="ECO:0000313" key="6">
    <source>
        <dbReference type="Proteomes" id="UP001515480"/>
    </source>
</evidence>
<dbReference type="GO" id="GO:0008017">
    <property type="term" value="F:microtubule binding"/>
    <property type="evidence" value="ECO:0007669"/>
    <property type="project" value="InterPro"/>
</dbReference>
<reference evidence="5 6" key="1">
    <citation type="journal article" date="2024" name="Science">
        <title>Giant polyketide synthase enzymes in the biosynthesis of giant marine polyether toxins.</title>
        <authorList>
            <person name="Fallon T.R."/>
            <person name="Shende V.V."/>
            <person name="Wierzbicki I.H."/>
            <person name="Pendleton A.L."/>
            <person name="Watervoot N.F."/>
            <person name="Auber R.P."/>
            <person name="Gonzalez D.J."/>
            <person name="Wisecaver J.H."/>
            <person name="Moore B.S."/>
        </authorList>
    </citation>
    <scope>NUCLEOTIDE SEQUENCE [LARGE SCALE GENOMIC DNA]</scope>
    <source>
        <strain evidence="5 6">12B1</strain>
    </source>
</reference>
<keyword evidence="3" id="KW-0067">ATP-binding</keyword>
<keyword evidence="6" id="KW-1185">Reference proteome</keyword>
<dbReference type="InterPro" id="IPR013126">
    <property type="entry name" value="Hsp_70_fam"/>
</dbReference>
<gene>
    <name evidence="5" type="ORF">AB1Y20_012139</name>
</gene>
<feature type="region of interest" description="Disordered" evidence="4">
    <location>
        <begin position="682"/>
        <end position="712"/>
    </location>
</feature>
<dbReference type="PANTHER" id="PTHR31516:SF17">
    <property type="entry name" value="STABILIZER OF AXONEMAL MICROTUBULES 2"/>
    <property type="match status" value="1"/>
</dbReference>
<keyword evidence="2" id="KW-0547">Nucleotide-binding</keyword>
<dbReference type="SUPFAM" id="SSF100920">
    <property type="entry name" value="Heat shock protein 70kD (HSP70), peptide-binding domain"/>
    <property type="match status" value="1"/>
</dbReference>
<evidence type="ECO:0000256" key="2">
    <source>
        <dbReference type="ARBA" id="ARBA00022741"/>
    </source>
</evidence>
<comment type="similarity">
    <text evidence="1">Belongs to the FAM154 family.</text>
</comment>
<evidence type="ECO:0000256" key="3">
    <source>
        <dbReference type="ARBA" id="ARBA00022840"/>
    </source>
</evidence>
<feature type="compositionally biased region" description="Basic and acidic residues" evidence="4">
    <location>
        <begin position="699"/>
        <end position="712"/>
    </location>
</feature>
<evidence type="ECO:0000313" key="5">
    <source>
        <dbReference type="EMBL" id="KAL1503666.1"/>
    </source>
</evidence>
<feature type="compositionally biased region" description="Basic and acidic residues" evidence="4">
    <location>
        <begin position="521"/>
        <end position="531"/>
    </location>
</feature>